<dbReference type="AlphaFoldDB" id="A0AAV7P8Z4"/>
<name>A0AAV7P8Z4_PLEWA</name>
<accession>A0AAV7P8Z4</accession>
<dbReference type="EMBL" id="JANPWB010000011">
    <property type="protein sequence ID" value="KAJ1122188.1"/>
    <property type="molecule type" value="Genomic_DNA"/>
</dbReference>
<proteinExistence type="predicted"/>
<evidence type="ECO:0000313" key="2">
    <source>
        <dbReference type="EMBL" id="KAJ1122188.1"/>
    </source>
</evidence>
<organism evidence="2 3">
    <name type="scientific">Pleurodeles waltl</name>
    <name type="common">Iberian ribbed newt</name>
    <dbReference type="NCBI Taxonomy" id="8319"/>
    <lineage>
        <taxon>Eukaryota</taxon>
        <taxon>Metazoa</taxon>
        <taxon>Chordata</taxon>
        <taxon>Craniata</taxon>
        <taxon>Vertebrata</taxon>
        <taxon>Euteleostomi</taxon>
        <taxon>Amphibia</taxon>
        <taxon>Batrachia</taxon>
        <taxon>Caudata</taxon>
        <taxon>Salamandroidea</taxon>
        <taxon>Salamandridae</taxon>
        <taxon>Pleurodelinae</taxon>
        <taxon>Pleurodeles</taxon>
    </lineage>
</organism>
<protein>
    <submittedName>
        <fullName evidence="2">Uncharacterized protein</fullName>
    </submittedName>
</protein>
<feature type="region of interest" description="Disordered" evidence="1">
    <location>
        <begin position="25"/>
        <end position="55"/>
    </location>
</feature>
<feature type="region of interest" description="Disordered" evidence="1">
    <location>
        <begin position="86"/>
        <end position="130"/>
    </location>
</feature>
<keyword evidence="3" id="KW-1185">Reference proteome</keyword>
<comment type="caution">
    <text evidence="2">The sequence shown here is derived from an EMBL/GenBank/DDBJ whole genome shotgun (WGS) entry which is preliminary data.</text>
</comment>
<gene>
    <name evidence="2" type="ORF">NDU88_000691</name>
</gene>
<reference evidence="2" key="1">
    <citation type="journal article" date="2022" name="bioRxiv">
        <title>Sequencing and chromosome-scale assembly of the giantPleurodeles waltlgenome.</title>
        <authorList>
            <person name="Brown T."/>
            <person name="Elewa A."/>
            <person name="Iarovenko S."/>
            <person name="Subramanian E."/>
            <person name="Araus A.J."/>
            <person name="Petzold A."/>
            <person name="Susuki M."/>
            <person name="Suzuki K.-i.T."/>
            <person name="Hayashi T."/>
            <person name="Toyoda A."/>
            <person name="Oliveira C."/>
            <person name="Osipova E."/>
            <person name="Leigh N.D."/>
            <person name="Simon A."/>
            <person name="Yun M.H."/>
        </authorList>
    </citation>
    <scope>NUCLEOTIDE SEQUENCE</scope>
    <source>
        <strain evidence="2">20211129_DDA</strain>
        <tissue evidence="2">Liver</tissue>
    </source>
</reference>
<evidence type="ECO:0000256" key="1">
    <source>
        <dbReference type="SAM" id="MobiDB-lite"/>
    </source>
</evidence>
<sequence>MRHTSAPLDSRSGPLTLSVLSARCPVQDPQSPLRPCPSSLVQGSPRPRQVPATSSEAIYWGQAACRPVSPRGPASGPAVHPILSRLLRRSSSRGSGLQPPPSSPKLLGQSPVQGAHQGPSDTTGPHPPELALFLLLS</sequence>
<dbReference type="Proteomes" id="UP001066276">
    <property type="component" value="Chromosome 7"/>
</dbReference>
<evidence type="ECO:0000313" key="3">
    <source>
        <dbReference type="Proteomes" id="UP001066276"/>
    </source>
</evidence>